<protein>
    <recommendedName>
        <fullName evidence="1">2EXR domain-containing protein</fullName>
    </recommendedName>
</protein>
<gene>
    <name evidence="2" type="ORF">LY89DRAFT_130409</name>
</gene>
<accession>A0A194X1R7</accession>
<dbReference type="InParanoid" id="A0A194X1R7"/>
<dbReference type="RefSeq" id="XP_018068496.1">
    <property type="nucleotide sequence ID" value="XM_018205238.1"/>
</dbReference>
<evidence type="ECO:0000313" key="2">
    <source>
        <dbReference type="EMBL" id="KUJ14141.1"/>
    </source>
</evidence>
<keyword evidence="3" id="KW-1185">Reference proteome</keyword>
<dbReference type="InterPro" id="IPR045518">
    <property type="entry name" value="2EXR"/>
</dbReference>
<dbReference type="KEGG" id="psco:LY89DRAFT_130409"/>
<organism evidence="2 3">
    <name type="scientific">Mollisia scopiformis</name>
    <name type="common">Conifer needle endophyte fungus</name>
    <name type="synonym">Phialocephala scopiformis</name>
    <dbReference type="NCBI Taxonomy" id="149040"/>
    <lineage>
        <taxon>Eukaryota</taxon>
        <taxon>Fungi</taxon>
        <taxon>Dikarya</taxon>
        <taxon>Ascomycota</taxon>
        <taxon>Pezizomycotina</taxon>
        <taxon>Leotiomycetes</taxon>
        <taxon>Helotiales</taxon>
        <taxon>Mollisiaceae</taxon>
        <taxon>Mollisia</taxon>
    </lineage>
</organism>
<sequence>MMENWSNASFPLFCRLPLEIRTMIWNHVLPPPHHQSLDISDSIYLQHGDHEYNAERLRCSRAALGTCVESRTLFMKQHAVFSRRKALVSGIAQSFTRIYGIPFTEPSTPQCAEYIGRPNVVQRCRDTYFVSHGLGWNTRMRIYIDGIEELVPGLLSSIRTVEAREVDWMDPNLFPSRDDDDDDSHGWQLWWLVRLSGLQNVCFTGCRINLKEWDGKEGFLTKVEKHLRMRMTGESRSLNVTIRDWQPLQLDVPFNFDAVSHSVRTFQVGKPETAVG</sequence>
<evidence type="ECO:0000259" key="1">
    <source>
        <dbReference type="Pfam" id="PF20150"/>
    </source>
</evidence>
<reference evidence="2 3" key="1">
    <citation type="submission" date="2015-10" db="EMBL/GenBank/DDBJ databases">
        <title>Full genome of DAOMC 229536 Phialocephala scopiformis, a fungal endophyte of spruce producing the potent anti-insectan compound rugulosin.</title>
        <authorList>
            <consortium name="DOE Joint Genome Institute"/>
            <person name="Walker A.K."/>
            <person name="Frasz S.L."/>
            <person name="Seifert K.A."/>
            <person name="Miller J.D."/>
            <person name="Mondo S.J."/>
            <person name="Labutti K."/>
            <person name="Lipzen A."/>
            <person name="Dockter R."/>
            <person name="Kennedy M."/>
            <person name="Grigoriev I.V."/>
            <person name="Spatafora J.W."/>
        </authorList>
    </citation>
    <scope>NUCLEOTIDE SEQUENCE [LARGE SCALE GENOMIC DNA]</scope>
    <source>
        <strain evidence="2 3">CBS 120377</strain>
    </source>
</reference>
<dbReference type="Pfam" id="PF20150">
    <property type="entry name" value="2EXR"/>
    <property type="match status" value="1"/>
</dbReference>
<dbReference type="Proteomes" id="UP000070700">
    <property type="component" value="Unassembled WGS sequence"/>
</dbReference>
<proteinExistence type="predicted"/>
<name>A0A194X1R7_MOLSC</name>
<dbReference type="AlphaFoldDB" id="A0A194X1R7"/>
<feature type="domain" description="2EXR" evidence="1">
    <location>
        <begin position="10"/>
        <end position="83"/>
    </location>
</feature>
<dbReference type="GeneID" id="28814964"/>
<dbReference type="EMBL" id="KQ947420">
    <property type="protein sequence ID" value="KUJ14141.1"/>
    <property type="molecule type" value="Genomic_DNA"/>
</dbReference>
<evidence type="ECO:0000313" key="3">
    <source>
        <dbReference type="Proteomes" id="UP000070700"/>
    </source>
</evidence>